<sequence>MDPPGKSTPHACGAYFRYSPYLALIEEINSYMRSWGKKNRLRQEEERNCLWKFLNSAFLLRNSFCYVGLAGTFMETSLACCCTPERCSSMSRPHSPPLSTDGDDHLSQLFKRPKLFYPGCHAEQYWTEDAETSSPVAFVYTFLPPGVTEQTAAWGVTRTGISSGWHDRDNSVIPSATA</sequence>
<dbReference type="EMBL" id="MNPL01002263">
    <property type="protein sequence ID" value="OQR78409.1"/>
    <property type="molecule type" value="Genomic_DNA"/>
</dbReference>
<comment type="caution">
    <text evidence="1">The sequence shown here is derived from an EMBL/GenBank/DDBJ whole genome shotgun (WGS) entry which is preliminary data.</text>
</comment>
<protein>
    <submittedName>
        <fullName evidence="1">Uncharacterized protein</fullName>
    </submittedName>
</protein>
<reference evidence="1" key="1">
    <citation type="journal article" date="2017" name="Gigascience">
        <title>Draft genome of the honey bee ectoparasitic mite, Tropilaelaps mercedesae, is shaped by the parasitic life history.</title>
        <authorList>
            <person name="Dong X."/>
            <person name="Armstrong S.D."/>
            <person name="Xia D."/>
            <person name="Makepeace B.L."/>
            <person name="Darby A.C."/>
            <person name="Kadowaki T."/>
        </authorList>
    </citation>
    <scope>NUCLEOTIDE SEQUENCE [LARGE SCALE GENOMIC DNA]</scope>
    <source>
        <strain evidence="1">Wuxi-XJTLU</strain>
    </source>
</reference>
<accession>A0A1V9XY66</accession>
<proteinExistence type="predicted"/>
<evidence type="ECO:0000313" key="2">
    <source>
        <dbReference type="Proteomes" id="UP000192247"/>
    </source>
</evidence>
<name>A0A1V9XY66_9ACAR</name>
<gene>
    <name evidence="1" type="ORF">BIW11_02736</name>
</gene>
<dbReference type="InParanoid" id="A0A1V9XY66"/>
<dbReference type="Proteomes" id="UP000192247">
    <property type="component" value="Unassembled WGS sequence"/>
</dbReference>
<organism evidence="1 2">
    <name type="scientific">Tropilaelaps mercedesae</name>
    <dbReference type="NCBI Taxonomy" id="418985"/>
    <lineage>
        <taxon>Eukaryota</taxon>
        <taxon>Metazoa</taxon>
        <taxon>Ecdysozoa</taxon>
        <taxon>Arthropoda</taxon>
        <taxon>Chelicerata</taxon>
        <taxon>Arachnida</taxon>
        <taxon>Acari</taxon>
        <taxon>Parasitiformes</taxon>
        <taxon>Mesostigmata</taxon>
        <taxon>Gamasina</taxon>
        <taxon>Dermanyssoidea</taxon>
        <taxon>Laelapidae</taxon>
        <taxon>Tropilaelaps</taxon>
    </lineage>
</organism>
<dbReference type="AlphaFoldDB" id="A0A1V9XY66"/>
<evidence type="ECO:0000313" key="1">
    <source>
        <dbReference type="EMBL" id="OQR78409.1"/>
    </source>
</evidence>
<keyword evidence="2" id="KW-1185">Reference proteome</keyword>